<protein>
    <submittedName>
        <fullName evidence="2">LIN54-like protein</fullName>
    </submittedName>
</protein>
<evidence type="ECO:0000313" key="2">
    <source>
        <dbReference type="EMBL" id="WAQ96822.1"/>
    </source>
</evidence>
<feature type="region of interest" description="Disordered" evidence="1">
    <location>
        <begin position="453"/>
        <end position="482"/>
    </location>
</feature>
<evidence type="ECO:0000256" key="1">
    <source>
        <dbReference type="SAM" id="MobiDB-lite"/>
    </source>
</evidence>
<sequence length="645" mass="67487">MPTQELASKDDRHVKVLAVDSVTGAVLTSVHHSDGSSAADSIDGNLPLDTDTFEQKQNNSLQMNIGDDVIDEISPVISSTNDTVTGDSVVQLNPHQFQEIVASSTLNLASPQVIVVDANNRNSLLGKRPISGNGNQPSVTNKIIITKLPNSSQVQTVIASQSANILQGTSVVSTNPHTPTKTITLSQHGIVSPLKGVSMAQVAGAPKVPISKLPLSPAKTPTKITMIPRSPQRIAPANIAQTLLNNNSVGSSSSTITLSPSKIIKQPGTIQKPVQPSISGATVVTIPRPASAQAGVRQPVAAGNKFHYIRLANPASSAPVARGQLIAVTAGTSGQPGAQPMKITLPAHSVPQLVTSRPGGTALQRIILPAAPNQVSIRPAPGNTLPGAQLIRTTLAPTGTGLQQISTGGATTFLSTGSTGPQGVQGFALVPASYLSQLQGQLQLKPATVATPPASQTLANQASSRLEKSSSASYQPIAPSGQTKTQAVSGCKWWCQTEEAMVELARRTVDITKAKIMCNSSCKCVGCKNFEESPERKTLMHLADAAEVRVQQQTAAKSKLSSQISDLPTRPPPSGSGERLPFSFVTSEVVEATCACLLAQAEEGERQKMPHVVQERMVIEEFGRCLLQIIESANRTKAPDPDDTG</sequence>
<feature type="compositionally biased region" description="Polar residues" evidence="1">
    <location>
        <begin position="453"/>
        <end position="462"/>
    </location>
</feature>
<name>A0ABY7DGM0_MYAAR</name>
<dbReference type="PANTHER" id="PTHR12446">
    <property type="entry name" value="TESMIN/TSO1-RELATED"/>
    <property type="match status" value="1"/>
</dbReference>
<keyword evidence="3" id="KW-1185">Reference proteome</keyword>
<dbReference type="Proteomes" id="UP001164746">
    <property type="component" value="Chromosome 2"/>
</dbReference>
<dbReference type="PANTHER" id="PTHR12446:SF34">
    <property type="entry name" value="PROTEIN LIN-54 HOMOLOG"/>
    <property type="match status" value="1"/>
</dbReference>
<accession>A0ABY7DGM0</accession>
<dbReference type="EMBL" id="CP111013">
    <property type="protein sequence ID" value="WAQ96822.1"/>
    <property type="molecule type" value="Genomic_DNA"/>
</dbReference>
<feature type="compositionally biased region" description="Polar residues" evidence="1">
    <location>
        <begin position="554"/>
        <end position="566"/>
    </location>
</feature>
<feature type="region of interest" description="Disordered" evidence="1">
    <location>
        <begin position="554"/>
        <end position="580"/>
    </location>
</feature>
<dbReference type="InterPro" id="IPR028307">
    <property type="entry name" value="Lin-54_fam"/>
</dbReference>
<gene>
    <name evidence="2" type="ORF">MAR_029512</name>
</gene>
<organism evidence="2 3">
    <name type="scientific">Mya arenaria</name>
    <name type="common">Soft-shell clam</name>
    <dbReference type="NCBI Taxonomy" id="6604"/>
    <lineage>
        <taxon>Eukaryota</taxon>
        <taxon>Metazoa</taxon>
        <taxon>Spiralia</taxon>
        <taxon>Lophotrochozoa</taxon>
        <taxon>Mollusca</taxon>
        <taxon>Bivalvia</taxon>
        <taxon>Autobranchia</taxon>
        <taxon>Heteroconchia</taxon>
        <taxon>Euheterodonta</taxon>
        <taxon>Imparidentia</taxon>
        <taxon>Neoheterodontei</taxon>
        <taxon>Myida</taxon>
        <taxon>Myoidea</taxon>
        <taxon>Myidae</taxon>
        <taxon>Mya</taxon>
    </lineage>
</organism>
<proteinExistence type="predicted"/>
<reference evidence="2" key="1">
    <citation type="submission" date="2022-11" db="EMBL/GenBank/DDBJ databases">
        <title>Centuries of genome instability and evolution in soft-shell clam transmissible cancer (bioRxiv).</title>
        <authorList>
            <person name="Hart S.F.M."/>
            <person name="Yonemitsu M.A."/>
            <person name="Giersch R.M."/>
            <person name="Beal B.F."/>
            <person name="Arriagada G."/>
            <person name="Davis B.W."/>
            <person name="Ostrander E.A."/>
            <person name="Goff S.P."/>
            <person name="Metzger M.J."/>
        </authorList>
    </citation>
    <scope>NUCLEOTIDE SEQUENCE</scope>
    <source>
        <strain evidence="2">MELC-2E11</strain>
        <tissue evidence="2">Siphon/mantle</tissue>
    </source>
</reference>
<evidence type="ECO:0000313" key="3">
    <source>
        <dbReference type="Proteomes" id="UP001164746"/>
    </source>
</evidence>